<dbReference type="GO" id="GO:0016757">
    <property type="term" value="F:glycosyltransferase activity"/>
    <property type="evidence" value="ECO:0007669"/>
    <property type="project" value="UniProtKB-KW"/>
</dbReference>
<evidence type="ECO:0000256" key="10">
    <source>
        <dbReference type="ARBA" id="ARBA00023136"/>
    </source>
</evidence>
<dbReference type="Gene3D" id="3.40.710.10">
    <property type="entry name" value="DD-peptidase/beta-lactamase superfamily"/>
    <property type="match status" value="1"/>
</dbReference>
<keyword evidence="9" id="KW-0573">Peptidoglycan synthesis</keyword>
<dbReference type="InterPro" id="IPR012338">
    <property type="entry name" value="Beta-lactam/transpept-like"/>
</dbReference>
<dbReference type="PANTHER" id="PTHR32282">
    <property type="entry name" value="BINDING PROTEIN TRANSPEPTIDASE, PUTATIVE-RELATED"/>
    <property type="match status" value="1"/>
</dbReference>
<keyword evidence="10 15" id="KW-0472">Membrane</keyword>
<comment type="catalytic activity">
    <reaction evidence="13">
        <text>Preferential cleavage: (Ac)2-L-Lys-D-Ala-|-D-Ala. Also transpeptidation of peptidyl-alanyl moieties that are N-acyl substituents of D-alanine.</text>
        <dbReference type="EC" id="3.4.16.4"/>
    </reaction>
</comment>
<evidence type="ECO:0000256" key="2">
    <source>
        <dbReference type="ARBA" id="ARBA00022475"/>
    </source>
</evidence>
<feature type="domain" description="Glycosyl transferase family 51" evidence="17">
    <location>
        <begin position="66"/>
        <end position="233"/>
    </location>
</feature>
<evidence type="ECO:0000256" key="5">
    <source>
        <dbReference type="ARBA" id="ARBA00022676"/>
    </source>
</evidence>
<evidence type="ECO:0000256" key="13">
    <source>
        <dbReference type="ARBA" id="ARBA00034000"/>
    </source>
</evidence>
<dbReference type="Gene3D" id="1.10.3810.10">
    <property type="entry name" value="Biosynthetic peptidoglycan transglycosylase-like"/>
    <property type="match status" value="1"/>
</dbReference>
<keyword evidence="4" id="KW-0645">Protease</keyword>
<comment type="caution">
    <text evidence="18">The sequence shown here is derived from an EMBL/GenBank/DDBJ whole genome shotgun (WGS) entry which is preliminary data.</text>
</comment>
<dbReference type="EMBL" id="JBHSZV010000025">
    <property type="protein sequence ID" value="MFC7062293.1"/>
    <property type="molecule type" value="Genomic_DNA"/>
</dbReference>
<dbReference type="InterPro" id="IPR023346">
    <property type="entry name" value="Lysozyme-like_dom_sf"/>
</dbReference>
<dbReference type="EC" id="2.4.-.-" evidence="18"/>
<accession>A0ABW2EJF2</accession>
<evidence type="ECO:0000259" key="16">
    <source>
        <dbReference type="Pfam" id="PF00905"/>
    </source>
</evidence>
<evidence type="ECO:0000256" key="11">
    <source>
        <dbReference type="ARBA" id="ARBA00023268"/>
    </source>
</evidence>
<dbReference type="InterPro" id="IPR001264">
    <property type="entry name" value="Glyco_trans_51"/>
</dbReference>
<evidence type="ECO:0000256" key="1">
    <source>
        <dbReference type="ARBA" id="ARBA00004236"/>
    </source>
</evidence>
<evidence type="ECO:0000256" key="9">
    <source>
        <dbReference type="ARBA" id="ARBA00022984"/>
    </source>
</evidence>
<dbReference type="Pfam" id="PF00905">
    <property type="entry name" value="Transpeptidase"/>
    <property type="match status" value="1"/>
</dbReference>
<keyword evidence="6 18" id="KW-0808">Transferase</keyword>
<evidence type="ECO:0000313" key="18">
    <source>
        <dbReference type="EMBL" id="MFC7062293.1"/>
    </source>
</evidence>
<name>A0ABW2EJF2_9BACI</name>
<evidence type="ECO:0000256" key="12">
    <source>
        <dbReference type="ARBA" id="ARBA00023316"/>
    </source>
</evidence>
<keyword evidence="12" id="KW-0961">Cell wall biogenesis/degradation</keyword>
<evidence type="ECO:0000256" key="4">
    <source>
        <dbReference type="ARBA" id="ARBA00022670"/>
    </source>
</evidence>
<evidence type="ECO:0000259" key="17">
    <source>
        <dbReference type="Pfam" id="PF00912"/>
    </source>
</evidence>
<organism evidence="18 19">
    <name type="scientific">Halobacillus seohaensis</name>
    <dbReference type="NCBI Taxonomy" id="447421"/>
    <lineage>
        <taxon>Bacteria</taxon>
        <taxon>Bacillati</taxon>
        <taxon>Bacillota</taxon>
        <taxon>Bacilli</taxon>
        <taxon>Bacillales</taxon>
        <taxon>Bacillaceae</taxon>
        <taxon>Halobacillus</taxon>
    </lineage>
</organism>
<evidence type="ECO:0000256" key="6">
    <source>
        <dbReference type="ARBA" id="ARBA00022679"/>
    </source>
</evidence>
<keyword evidence="15" id="KW-0812">Transmembrane</keyword>
<keyword evidence="11" id="KW-0511">Multifunctional enzyme</keyword>
<proteinExistence type="predicted"/>
<reference evidence="19" key="1">
    <citation type="journal article" date="2019" name="Int. J. Syst. Evol. Microbiol.">
        <title>The Global Catalogue of Microorganisms (GCM) 10K type strain sequencing project: providing services to taxonomists for standard genome sequencing and annotation.</title>
        <authorList>
            <consortium name="The Broad Institute Genomics Platform"/>
            <consortium name="The Broad Institute Genome Sequencing Center for Infectious Disease"/>
            <person name="Wu L."/>
            <person name="Ma J."/>
        </authorList>
    </citation>
    <scope>NUCLEOTIDE SEQUENCE [LARGE SCALE GENOMIC DNA]</scope>
    <source>
        <strain evidence="19">CGMCC 4.1621</strain>
    </source>
</reference>
<feature type="transmembrane region" description="Helical" evidence="15">
    <location>
        <begin position="20"/>
        <end position="38"/>
    </location>
</feature>
<dbReference type="InterPro" id="IPR050396">
    <property type="entry name" value="Glycosyltr_51/Transpeptidase"/>
</dbReference>
<keyword evidence="5 18" id="KW-0328">Glycosyltransferase</keyword>
<dbReference type="PANTHER" id="PTHR32282:SF11">
    <property type="entry name" value="PENICILLIN-BINDING PROTEIN 1B"/>
    <property type="match status" value="1"/>
</dbReference>
<protein>
    <submittedName>
        <fullName evidence="18">Transglycosylase domain-containing protein</fullName>
        <ecNumber evidence="18">2.4.-.-</ecNumber>
    </submittedName>
</protein>
<evidence type="ECO:0000256" key="15">
    <source>
        <dbReference type="SAM" id="Phobius"/>
    </source>
</evidence>
<keyword evidence="8" id="KW-0133">Cell shape</keyword>
<keyword evidence="15" id="KW-1133">Transmembrane helix</keyword>
<evidence type="ECO:0000256" key="14">
    <source>
        <dbReference type="ARBA" id="ARBA00049902"/>
    </source>
</evidence>
<dbReference type="RefSeq" id="WP_204708223.1">
    <property type="nucleotide sequence ID" value="NZ_JBHSZV010000025.1"/>
</dbReference>
<dbReference type="InterPro" id="IPR001460">
    <property type="entry name" value="PCN-bd_Tpept"/>
</dbReference>
<keyword evidence="3" id="KW-0121">Carboxypeptidase</keyword>
<dbReference type="SUPFAM" id="SSF53955">
    <property type="entry name" value="Lysozyme-like"/>
    <property type="match status" value="1"/>
</dbReference>
<keyword evidence="2" id="KW-1003">Cell membrane</keyword>
<dbReference type="NCBIfam" id="TIGR02074">
    <property type="entry name" value="PBP_1a_fam"/>
    <property type="match status" value="1"/>
</dbReference>
<dbReference type="SUPFAM" id="SSF56601">
    <property type="entry name" value="beta-lactamase/transpeptidase-like"/>
    <property type="match status" value="1"/>
</dbReference>
<evidence type="ECO:0000313" key="19">
    <source>
        <dbReference type="Proteomes" id="UP001596410"/>
    </source>
</evidence>
<evidence type="ECO:0000256" key="8">
    <source>
        <dbReference type="ARBA" id="ARBA00022960"/>
    </source>
</evidence>
<evidence type="ECO:0000256" key="7">
    <source>
        <dbReference type="ARBA" id="ARBA00022801"/>
    </source>
</evidence>
<comment type="catalytic activity">
    <reaction evidence="14">
        <text>[GlcNAc-(1-&gt;4)-Mur2Ac(oyl-L-Ala-gamma-D-Glu-L-Lys-D-Ala-D-Ala)](n)-di-trans,octa-cis-undecaprenyl diphosphate + beta-D-GlcNAc-(1-&gt;4)-Mur2Ac(oyl-L-Ala-gamma-D-Glu-L-Lys-D-Ala-D-Ala)-di-trans,octa-cis-undecaprenyl diphosphate = [GlcNAc-(1-&gt;4)-Mur2Ac(oyl-L-Ala-gamma-D-Glu-L-Lys-D-Ala-D-Ala)](n+1)-di-trans,octa-cis-undecaprenyl diphosphate + di-trans,octa-cis-undecaprenyl diphosphate + H(+)</text>
        <dbReference type="Rhea" id="RHEA:23708"/>
        <dbReference type="Rhea" id="RHEA-COMP:9602"/>
        <dbReference type="Rhea" id="RHEA-COMP:9603"/>
        <dbReference type="ChEBI" id="CHEBI:15378"/>
        <dbReference type="ChEBI" id="CHEBI:58405"/>
        <dbReference type="ChEBI" id="CHEBI:60033"/>
        <dbReference type="ChEBI" id="CHEBI:78435"/>
        <dbReference type="EC" id="2.4.99.28"/>
    </reaction>
</comment>
<sequence>MLLFIRLTWKWLRRGFKAAAACGIVGIIVVLGILAYAITLGPPSLSTSQNTLFYQADGGVIEGHDVGEDRYWISIDEMPEEVINATLAIEDHRFYSHFGFDIKRIGSAVLTDLKAMEMVEGASTITQQYARNLYLTHEKTWTRKIKEAFFAIRLEIFYEKDEILEGYLNTIYYGHGAYGIESASRYFFNKNSDELTLSEATMLAGIPKGPSYYSPLADEDNAETRQERILTRMNDLKYITNSEKNEAVTASLDYYDHSEENAKAVAPFFQDEVVNEAARLLDTDRESIESGGFRIYTTLNEEHQAKLERALTEEFNQETEIETAAVVMDNDTGAVTAMAGGRDYAKSPFNRVTQAKRMVGSAIKPFLYYTALKNNYTPLTMLESKPTSFEIEEGKIYSPSNYNNYYADQEITMAQALALSDNIYAVQTNVDLGPEKLVDTLREFGFDGNLPAVPSLALGTASISLYDMVDGYSRLISGSKNVQKHTITKITDHRDHTLYEYEPVSNEDKDNKPIDKEAAFSITQMMTGIFDPALNGYTSVTGSSIADELTRMYGGKSGTTDFDSWMIGFSPQYVMGVWTGYDDNRKITKARDHQYSKEVWANSMEQIHEPLAISAFTPPPGLKGVYINPASGKLSGPACPKERLVYMSKDDIPKETCEGEEDSDIEEIEKELQEDPWYKSVVDWFW</sequence>
<feature type="domain" description="Penicillin-binding protein transpeptidase" evidence="16">
    <location>
        <begin position="324"/>
        <end position="577"/>
    </location>
</feature>
<keyword evidence="7" id="KW-0378">Hydrolase</keyword>
<evidence type="ECO:0000256" key="3">
    <source>
        <dbReference type="ARBA" id="ARBA00022645"/>
    </source>
</evidence>
<dbReference type="Proteomes" id="UP001596410">
    <property type="component" value="Unassembled WGS sequence"/>
</dbReference>
<keyword evidence="19" id="KW-1185">Reference proteome</keyword>
<comment type="subcellular location">
    <subcellularLocation>
        <location evidence="1">Cell membrane</location>
    </subcellularLocation>
</comment>
<dbReference type="InterPro" id="IPR036950">
    <property type="entry name" value="PBP_transglycosylase"/>
</dbReference>
<gene>
    <name evidence="18" type="ORF">ACFQIC_10525</name>
</gene>
<dbReference type="Pfam" id="PF00912">
    <property type="entry name" value="Transgly"/>
    <property type="match status" value="1"/>
</dbReference>